<dbReference type="Proteomes" id="UP000070069">
    <property type="component" value="Unassembled WGS sequence"/>
</dbReference>
<comment type="function">
    <text evidence="9">An RNase that has 5'-3' exonuclease and possibly endonuclease activity. Involved in maturation of rRNA and in some organisms also mRNA maturation and/or decay.</text>
</comment>
<dbReference type="GO" id="GO:0006364">
    <property type="term" value="P:rRNA processing"/>
    <property type="evidence" value="ECO:0007669"/>
    <property type="project" value="UniProtKB-UniRule"/>
</dbReference>
<dbReference type="GO" id="GO:0008270">
    <property type="term" value="F:zinc ion binding"/>
    <property type="evidence" value="ECO:0007669"/>
    <property type="project" value="InterPro"/>
</dbReference>
<keyword evidence="5 9" id="KW-0378">Hydrolase</keyword>
<feature type="active site" description="Proton donor" evidence="10">
    <location>
        <position position="209"/>
    </location>
</feature>
<comment type="cofactor">
    <cofactor evidence="12">
        <name>Zn(2+)</name>
        <dbReference type="ChEBI" id="CHEBI:29105"/>
    </cofactor>
    <text evidence="12">Binds 2 Zn(2+) ions per subunit. It is not clear if Zn(2+) or Mg(2+) is physiologically important.</text>
</comment>
<feature type="binding site" evidence="12">
    <location>
        <position position="456"/>
    </location>
    <ligand>
        <name>Ca(2+)</name>
        <dbReference type="ChEBI" id="CHEBI:29108"/>
    </ligand>
</feature>
<dbReference type="PANTHER" id="PTHR43694">
    <property type="entry name" value="RIBONUCLEASE J"/>
    <property type="match status" value="1"/>
</dbReference>
<dbReference type="OrthoDB" id="9758375at2"/>
<reference evidence="14 16" key="2">
    <citation type="submission" date="2016-02" db="EMBL/GenBank/DDBJ databases">
        <title>A draft genome sequence of Candidatus Phytoplasma oryzae strain Mbita1, the causative agent of Napier Grass stunt disease in Kenya.</title>
        <authorList>
            <person name="Fischer A."/>
            <person name="Santa-Cruz I."/>
            <person name="Wambua L."/>
            <person name="Olds C."/>
            <person name="Midega C."/>
            <person name="Dickinson M."/>
            <person name="Kawicha P."/>
            <person name="Khan Z."/>
            <person name="Masiga D."/>
            <person name="Jores J."/>
            <person name="Bernd S."/>
        </authorList>
    </citation>
    <scope>NUCLEOTIDE SEQUENCE [LARGE SCALE GENOMIC DNA]</scope>
    <source>
        <strain evidence="14">Mbita1</strain>
    </source>
</reference>
<evidence type="ECO:0000256" key="8">
    <source>
        <dbReference type="ARBA" id="ARBA00022884"/>
    </source>
</evidence>
<dbReference type="Pfam" id="PF07521">
    <property type="entry name" value="RMMBL"/>
    <property type="match status" value="1"/>
</dbReference>
<feature type="binding site" evidence="12">
    <location>
        <position position="403"/>
    </location>
    <ligand>
        <name>Zn(2+)</name>
        <dbReference type="ChEBI" id="CHEBI:29105"/>
        <label>1</label>
        <note>catalytic</note>
    </ligand>
</feature>
<keyword evidence="2 9" id="KW-0540">Nuclease</keyword>
<evidence type="ECO:0000313" key="15">
    <source>
        <dbReference type="EMBL" id="RAM57657.1"/>
    </source>
</evidence>
<dbReference type="Pfam" id="PF17770">
    <property type="entry name" value="RNase_J_C"/>
    <property type="match status" value="1"/>
</dbReference>
<feature type="binding site" evidence="12">
    <location>
        <position position="84"/>
    </location>
    <ligand>
        <name>Zn(2+)</name>
        <dbReference type="ChEBI" id="CHEBI:29105"/>
        <label>1</label>
        <note>catalytic</note>
    </ligand>
</feature>
<dbReference type="InterPro" id="IPR001279">
    <property type="entry name" value="Metallo-B-lactamas"/>
</dbReference>
<sequence length="569" mass="64437">MNYNILEKQDLAKKYNIFFYALGGIGEVGKNMYVFEIDQKIFIVDSGISFSGDYFLGVNYVIPNYEYLIKNENRIIGIFITHGHEDHIGGIPFLLKRVNIPNIFVTGIAYDLIESKLIEHKLNKYIDIMIRYSNDSKLNFGNTEISFIRMNHSIPDSYGIVFKNKCKDQTNILFYTGDFKIDQTPAGPLAEYDKISDLSKEGVLCLLSDSTNAQYKGMIQSENTIGITINQLFYKIKGRIIIVTFASNFYRIKQIIEASVLTKRKVTVFGRSMEKAIEIGIKNGYLKIPKGVIVSGNNIDKYSDITLLCTGSQGEPLAALSRMANGIHRQIKLNQKDTVIFSSSPIPGNQDSVNKILDLLFKMNINVIINGFLVETHTSGHASQSDLKLILNLIKPKFFIPVHGEHIMLLAHKKLAMDCGIKPQNIFILDNGDIIGMNHSNAEIICKTSSSNIYIDDSGSEDLGNLVLKERRILSEEGLLSVIISIDFKKKKILNFPMIVSRGFIYMKTNKTLIKEISLEIKQKIQNYLLKNEKINKNCLKKYLIDFISFKILNLTLRKPIIIPIILSI</sequence>
<keyword evidence="6 12" id="KW-0862">Zinc</keyword>
<dbReference type="Pfam" id="PF00753">
    <property type="entry name" value="Lactamase_B"/>
    <property type="match status" value="1"/>
</dbReference>
<proteinExistence type="inferred from homology"/>
<dbReference type="Gene3D" id="3.10.20.580">
    <property type="match status" value="1"/>
</dbReference>
<dbReference type="Gene3D" id="3.60.15.10">
    <property type="entry name" value="Ribonuclease Z/Hydroxyacylglutathione hydrolase-like"/>
    <property type="match status" value="1"/>
</dbReference>
<evidence type="ECO:0000256" key="7">
    <source>
        <dbReference type="ARBA" id="ARBA00022839"/>
    </source>
</evidence>
<dbReference type="InterPro" id="IPR004613">
    <property type="entry name" value="RNase_J"/>
</dbReference>
<keyword evidence="8 9" id="KW-0694">RNA-binding</keyword>
<keyword evidence="17" id="KW-1185">Reference proteome</keyword>
<feature type="binding site" evidence="12">
    <location>
        <position position="152"/>
    </location>
    <ligand>
        <name>Zn(2+)</name>
        <dbReference type="ChEBI" id="CHEBI:29105"/>
        <label>1</label>
        <note>catalytic</note>
    </ligand>
</feature>
<keyword evidence="4 9" id="KW-0255">Endonuclease</keyword>
<dbReference type="GO" id="GO:0005737">
    <property type="term" value="C:cytoplasm"/>
    <property type="evidence" value="ECO:0007669"/>
    <property type="project" value="UniProtKB-SubCell"/>
</dbReference>
<dbReference type="GO" id="GO:0004534">
    <property type="term" value="F:5'-3' RNA exonuclease activity"/>
    <property type="evidence" value="ECO:0007669"/>
    <property type="project" value="UniProtKB-UniRule"/>
</dbReference>
<comment type="subcellular location">
    <subcellularLocation>
        <location evidence="9">Cytoplasm</location>
    </subcellularLocation>
</comment>
<feature type="binding site" evidence="11">
    <location>
        <begin position="246"/>
        <end position="248"/>
    </location>
    <ligand>
        <name>substrate</name>
    </ligand>
</feature>
<dbReference type="InterPro" id="IPR030854">
    <property type="entry name" value="RNase_J_bac"/>
</dbReference>
<evidence type="ECO:0000259" key="13">
    <source>
        <dbReference type="SMART" id="SM00849"/>
    </source>
</evidence>
<dbReference type="PANTHER" id="PTHR43694:SF1">
    <property type="entry name" value="RIBONUCLEASE J"/>
    <property type="match status" value="1"/>
</dbReference>
<evidence type="ECO:0000256" key="9">
    <source>
        <dbReference type="HAMAP-Rule" id="MF_01491"/>
    </source>
</evidence>
<dbReference type="SMART" id="SM00849">
    <property type="entry name" value="Lactamase_B"/>
    <property type="match status" value="1"/>
</dbReference>
<protein>
    <recommendedName>
        <fullName evidence="9">Ribonuclease J</fullName>
        <shortName evidence="9">RNase J</shortName>
        <ecNumber evidence="9">3.1.-.-</ecNumber>
    </recommendedName>
</protein>
<dbReference type="InterPro" id="IPR042173">
    <property type="entry name" value="RNase_J_2"/>
</dbReference>
<evidence type="ECO:0000256" key="5">
    <source>
        <dbReference type="ARBA" id="ARBA00022801"/>
    </source>
</evidence>
<dbReference type="Pfam" id="PF22505">
    <property type="entry name" value="RNase_J_b_CASP"/>
    <property type="match status" value="1"/>
</dbReference>
<reference evidence="15 17" key="1">
    <citation type="submission" date="2014-04" db="EMBL/GenBank/DDBJ databases">
        <title>Genome study of Napier grass stunt phytoplasma.</title>
        <authorList>
            <person name="Kawicha P."/>
            <person name="Dickinson M."/>
            <person name="Hodgetts J."/>
        </authorList>
    </citation>
    <scope>NUCLEOTIDE SEQUENCE [LARGE SCALE GENOMIC DNA]</scope>
    <source>
        <strain evidence="15 17">NGS-S10</strain>
    </source>
</reference>
<evidence type="ECO:0000313" key="16">
    <source>
        <dbReference type="Proteomes" id="UP000070069"/>
    </source>
</evidence>
<feature type="binding site" evidence="12">
    <location>
        <position position="82"/>
    </location>
    <ligand>
        <name>Zn(2+)</name>
        <dbReference type="ChEBI" id="CHEBI:29105"/>
        <label>1</label>
        <note>catalytic</note>
    </ligand>
</feature>
<comment type="similarity">
    <text evidence="9">Belongs to the metallo-beta-lactamase superfamily. RNA-metabolizing metallo-beta-lactamase-like family. Bacterial RNase J subfamily.</text>
</comment>
<evidence type="ECO:0000256" key="4">
    <source>
        <dbReference type="ARBA" id="ARBA00022759"/>
    </source>
</evidence>
<dbReference type="CDD" id="cd07714">
    <property type="entry name" value="RNaseJ_MBL-fold"/>
    <property type="match status" value="1"/>
</dbReference>
<feature type="active site" description="Proton acceptor" evidence="10">
    <location>
        <position position="381"/>
    </location>
</feature>
<keyword evidence="7 9" id="KW-0269">Exonuclease</keyword>
<name>A0A139JQ09_9MOLU</name>
<dbReference type="RefSeq" id="WP_066540724.1">
    <property type="nucleotide sequence ID" value="NZ_JHUK01000006.1"/>
</dbReference>
<evidence type="ECO:0000256" key="3">
    <source>
        <dbReference type="ARBA" id="ARBA00022723"/>
    </source>
</evidence>
<dbReference type="GO" id="GO:0004521">
    <property type="term" value="F:RNA endonuclease activity"/>
    <property type="evidence" value="ECO:0007669"/>
    <property type="project" value="UniProtKB-UniRule"/>
</dbReference>
<dbReference type="EMBL" id="LTBM01000021">
    <property type="protein sequence ID" value="KXT29053.1"/>
    <property type="molecule type" value="Genomic_DNA"/>
</dbReference>
<organism evidence="14 16">
    <name type="scientific">Candidatus Phytoplasma oryzae</name>
    <dbReference type="NCBI Taxonomy" id="203274"/>
    <lineage>
        <taxon>Bacteria</taxon>
        <taxon>Bacillati</taxon>
        <taxon>Mycoplasmatota</taxon>
        <taxon>Mollicutes</taxon>
        <taxon>Acholeplasmatales</taxon>
        <taxon>Acholeplasmataceae</taxon>
        <taxon>Candidatus Phytoplasma</taxon>
        <taxon>16SrXI (Rice yellow dwarf group)</taxon>
    </lineage>
</organism>
<keyword evidence="9" id="KW-0698">rRNA processing</keyword>
<dbReference type="AlphaFoldDB" id="A0A139JQ09"/>
<feature type="domain" description="Metallo-beta-lactamase" evidence="13">
    <location>
        <begin position="29"/>
        <end position="229"/>
    </location>
</feature>
<dbReference type="EMBL" id="JHUK01000006">
    <property type="protein sequence ID" value="RAM57657.1"/>
    <property type="molecule type" value="Genomic_DNA"/>
</dbReference>
<dbReference type="PIRSF" id="PIRSF004803">
    <property type="entry name" value="RnjA"/>
    <property type="match status" value="1"/>
</dbReference>
<evidence type="ECO:0000256" key="10">
    <source>
        <dbReference type="PIRSR" id="PIRSR004803-1"/>
    </source>
</evidence>
<dbReference type="HAMAP" id="MF_01491">
    <property type="entry name" value="RNase_J_bact"/>
    <property type="match status" value="1"/>
</dbReference>
<dbReference type="SUPFAM" id="SSF56281">
    <property type="entry name" value="Metallo-hydrolase/oxidoreductase"/>
    <property type="match status" value="1"/>
</dbReference>
<evidence type="ECO:0000256" key="11">
    <source>
        <dbReference type="PIRSR" id="PIRSR004803-2"/>
    </source>
</evidence>
<dbReference type="Gene3D" id="3.40.50.10710">
    <property type="entry name" value="Metallo-hydrolase/oxidoreductase"/>
    <property type="match status" value="1"/>
</dbReference>
<comment type="cofactor">
    <cofactor evidence="12">
        <name>Ca(2+)</name>
        <dbReference type="ChEBI" id="CHEBI:29108"/>
    </cofactor>
    <text evidence="12">Binds 1 Ca(2+) cation per subunit. Seen in 1 crystal structure, it is not clear if it is physiologically important.</text>
</comment>
<evidence type="ECO:0000256" key="6">
    <source>
        <dbReference type="ARBA" id="ARBA00022833"/>
    </source>
</evidence>
<gene>
    <name evidence="14" type="primary">rnjA</name>
    <name evidence="9" type="synonym">rnj</name>
    <name evidence="14" type="ORF">AXA84_0433</name>
    <name evidence="15" type="ORF">DH96_02265</name>
</gene>
<evidence type="ECO:0000256" key="2">
    <source>
        <dbReference type="ARBA" id="ARBA00022722"/>
    </source>
</evidence>
<dbReference type="Proteomes" id="UP000249343">
    <property type="component" value="Unassembled WGS sequence"/>
</dbReference>
<dbReference type="NCBIfam" id="TIGR00649">
    <property type="entry name" value="MG423"/>
    <property type="match status" value="1"/>
</dbReference>
<dbReference type="InterPro" id="IPR041636">
    <property type="entry name" value="RNase_J_C"/>
</dbReference>
<dbReference type="InterPro" id="IPR055132">
    <property type="entry name" value="RNase_J_b_CASP"/>
</dbReference>
<dbReference type="GO" id="GO:0003723">
    <property type="term" value="F:RNA binding"/>
    <property type="evidence" value="ECO:0007669"/>
    <property type="project" value="UniProtKB-UniRule"/>
</dbReference>
<keyword evidence="1 9" id="KW-0963">Cytoplasm</keyword>
<keyword evidence="3 12" id="KW-0479">Metal-binding</keyword>
<evidence type="ECO:0000256" key="1">
    <source>
        <dbReference type="ARBA" id="ARBA00022490"/>
    </source>
</evidence>
<accession>A0A139JQ09</accession>
<feature type="binding site" evidence="12">
    <location>
        <position position="86"/>
    </location>
    <ligand>
        <name>Zn(2+)</name>
        <dbReference type="ChEBI" id="CHEBI:29105"/>
        <label>1</label>
        <note>catalytic</note>
    </ligand>
</feature>
<feature type="binding site" evidence="12">
    <location>
        <position position="87"/>
    </location>
    <ligand>
        <name>Zn(2+)</name>
        <dbReference type="ChEBI" id="CHEBI:29105"/>
        <label>1</label>
        <note>catalytic</note>
    </ligand>
</feature>
<feature type="binding site" evidence="12">
    <location>
        <position position="178"/>
    </location>
    <ligand>
        <name>Zn(2+)</name>
        <dbReference type="ChEBI" id="CHEBI:29105"/>
        <label>1</label>
        <note>catalytic</note>
    </ligand>
</feature>
<keyword evidence="12" id="KW-0106">Calcium</keyword>
<evidence type="ECO:0000313" key="17">
    <source>
        <dbReference type="Proteomes" id="UP000249343"/>
    </source>
</evidence>
<evidence type="ECO:0000256" key="12">
    <source>
        <dbReference type="PIRSR" id="PIRSR004803-3"/>
    </source>
</evidence>
<evidence type="ECO:0000313" key="14">
    <source>
        <dbReference type="EMBL" id="KXT29053.1"/>
    </source>
</evidence>
<comment type="subunit">
    <text evidence="9">Homodimer, may be a subunit of the RNA degradosome.</text>
</comment>
<feature type="binding site" evidence="9 11">
    <location>
        <begin position="377"/>
        <end position="381"/>
    </location>
    <ligand>
        <name>substrate</name>
    </ligand>
</feature>
<comment type="caution">
    <text evidence="14">The sequence shown here is derived from an EMBL/GenBank/DDBJ whole genome shotgun (WGS) entry which is preliminary data.</text>
</comment>
<dbReference type="EC" id="3.1.-.-" evidence="9"/>
<dbReference type="InterPro" id="IPR011108">
    <property type="entry name" value="RMMBL"/>
</dbReference>
<feature type="binding site" evidence="12">
    <location>
        <position position="57"/>
    </location>
    <ligand>
        <name>Ca(2+)</name>
        <dbReference type="ChEBI" id="CHEBI:29108"/>
    </ligand>
</feature>
<dbReference type="InterPro" id="IPR036866">
    <property type="entry name" value="RibonucZ/Hydroxyglut_hydro"/>
</dbReference>
<dbReference type="PATRIC" id="fig|203274.3.peg.281"/>